<evidence type="ECO:0000256" key="6">
    <source>
        <dbReference type="ARBA" id="ARBA00022723"/>
    </source>
</evidence>
<dbReference type="Gene3D" id="3.30.460.10">
    <property type="entry name" value="Beta Polymerase, domain 2"/>
    <property type="match status" value="1"/>
</dbReference>
<keyword evidence="7" id="KW-0460">Magnesium</keyword>
<dbReference type="AlphaFoldDB" id="A0A811LPM8"/>
<evidence type="ECO:0000256" key="2">
    <source>
        <dbReference type="ARBA" id="ARBA00001946"/>
    </source>
</evidence>
<dbReference type="OrthoDB" id="2274644at2759"/>
<dbReference type="CDD" id="cd05402">
    <property type="entry name" value="NT_PAP_TUTase"/>
    <property type="match status" value="1"/>
</dbReference>
<dbReference type="PANTHER" id="PTHR12271:SF40">
    <property type="entry name" value="POLY(A) RNA POLYMERASE GLD2"/>
    <property type="match status" value="1"/>
</dbReference>
<evidence type="ECO:0008006" key="13">
    <source>
        <dbReference type="Google" id="ProtNLM"/>
    </source>
</evidence>
<keyword evidence="4" id="KW-0963">Cytoplasm</keyword>
<feature type="domain" description="Poly(A) RNA polymerase mitochondrial-like central palm" evidence="10">
    <location>
        <begin position="37"/>
        <end position="194"/>
    </location>
</feature>
<dbReference type="GO" id="GO:1990817">
    <property type="term" value="F:poly(A) RNA polymerase activity"/>
    <property type="evidence" value="ECO:0007669"/>
    <property type="project" value="UniProtKB-ARBA"/>
</dbReference>
<evidence type="ECO:0000313" key="11">
    <source>
        <dbReference type="EMBL" id="CAD5229379.1"/>
    </source>
</evidence>
<proteinExistence type="inferred from homology"/>
<dbReference type="Pfam" id="PF03828">
    <property type="entry name" value="PAP_assoc"/>
    <property type="match status" value="1"/>
</dbReference>
<organism evidence="11 12">
    <name type="scientific">Bursaphelenchus okinawaensis</name>
    <dbReference type="NCBI Taxonomy" id="465554"/>
    <lineage>
        <taxon>Eukaryota</taxon>
        <taxon>Metazoa</taxon>
        <taxon>Ecdysozoa</taxon>
        <taxon>Nematoda</taxon>
        <taxon>Chromadorea</taxon>
        <taxon>Rhabditida</taxon>
        <taxon>Tylenchina</taxon>
        <taxon>Tylenchomorpha</taxon>
        <taxon>Aphelenchoidea</taxon>
        <taxon>Aphelenchoididae</taxon>
        <taxon>Bursaphelenchus</taxon>
    </lineage>
</organism>
<evidence type="ECO:0000259" key="10">
    <source>
        <dbReference type="Pfam" id="PF22600"/>
    </source>
</evidence>
<dbReference type="InterPro" id="IPR054708">
    <property type="entry name" value="MTPAP-like_central"/>
</dbReference>
<keyword evidence="6" id="KW-0479">Metal-binding</keyword>
<dbReference type="Proteomes" id="UP000783686">
    <property type="component" value="Unassembled WGS sequence"/>
</dbReference>
<dbReference type="EMBL" id="CAJFDH010000006">
    <property type="protein sequence ID" value="CAD5229379.1"/>
    <property type="molecule type" value="Genomic_DNA"/>
</dbReference>
<evidence type="ECO:0000256" key="1">
    <source>
        <dbReference type="ARBA" id="ARBA00001936"/>
    </source>
</evidence>
<dbReference type="EMBL" id="CAJFCW020000006">
    <property type="protein sequence ID" value="CAG9126530.1"/>
    <property type="molecule type" value="Genomic_DNA"/>
</dbReference>
<evidence type="ECO:0000256" key="5">
    <source>
        <dbReference type="ARBA" id="ARBA00022679"/>
    </source>
</evidence>
<comment type="subcellular location">
    <subcellularLocation>
        <location evidence="3">Cytoplasm</location>
    </subcellularLocation>
</comment>
<dbReference type="Proteomes" id="UP000614601">
    <property type="component" value="Unassembled WGS sequence"/>
</dbReference>
<evidence type="ECO:0000256" key="8">
    <source>
        <dbReference type="ARBA" id="ARBA00038491"/>
    </source>
</evidence>
<dbReference type="SUPFAM" id="SSF81631">
    <property type="entry name" value="PAP/OAS1 substrate-binding domain"/>
    <property type="match status" value="1"/>
</dbReference>
<dbReference type="GO" id="GO:0046872">
    <property type="term" value="F:metal ion binding"/>
    <property type="evidence" value="ECO:0007669"/>
    <property type="project" value="UniProtKB-KW"/>
</dbReference>
<keyword evidence="12" id="KW-1185">Reference proteome</keyword>
<keyword evidence="5" id="KW-0808">Transferase</keyword>
<dbReference type="GO" id="GO:0031123">
    <property type="term" value="P:RNA 3'-end processing"/>
    <property type="evidence" value="ECO:0007669"/>
    <property type="project" value="TreeGrafter"/>
</dbReference>
<comment type="cofactor">
    <cofactor evidence="2">
        <name>Mg(2+)</name>
        <dbReference type="ChEBI" id="CHEBI:18420"/>
    </cofactor>
</comment>
<dbReference type="Gene3D" id="1.10.1410.10">
    <property type="match status" value="1"/>
</dbReference>
<feature type="domain" description="PAP-associated" evidence="9">
    <location>
        <begin position="288"/>
        <end position="341"/>
    </location>
</feature>
<evidence type="ECO:0000256" key="4">
    <source>
        <dbReference type="ARBA" id="ARBA00022490"/>
    </source>
</evidence>
<comment type="cofactor">
    <cofactor evidence="1">
        <name>Mn(2+)</name>
        <dbReference type="ChEBI" id="CHEBI:29035"/>
    </cofactor>
</comment>
<dbReference type="SUPFAM" id="SSF81301">
    <property type="entry name" value="Nucleotidyltransferase"/>
    <property type="match status" value="1"/>
</dbReference>
<comment type="similarity">
    <text evidence="8">Belongs to the DNA polymerase type-B-like family. GLD2 subfamily.</text>
</comment>
<dbReference type="InterPro" id="IPR002058">
    <property type="entry name" value="PAP_assoc"/>
</dbReference>
<dbReference type="GO" id="GO:0005737">
    <property type="term" value="C:cytoplasm"/>
    <property type="evidence" value="ECO:0007669"/>
    <property type="project" value="UniProtKB-SubCell"/>
</dbReference>
<evidence type="ECO:0000256" key="3">
    <source>
        <dbReference type="ARBA" id="ARBA00004496"/>
    </source>
</evidence>
<sequence length="400" mass="46274">MGRHVWGVTYNREYVKQQELKYKLKEYQLEPEDLERLSWEMTDLYNSNLITEADRRFRDKLIEVLNEKLKNVYPGGYLACGGSTVSNCGTTTSDIDLCYVLKTSDYYGEKDLPIVMYKEGRDRLLKVNHFILNRIGAILKDLDAVKSIKLVDATVPIVKMQINTKLLGISQVDKTIEVDINCNCVAGVYNSFLLGGLVNFDRRLAILSVILKKWGKQVKIVDEKRFNSYALVLLVVHYLQCGVYPPVLPNLMHLLPDKYGGTIEPRHLTTSIEGLPDHIYEVKRNEMNVGELLMGFLKYYADFEMTAMDVRVKTGEVIEKRNSQIRKGDWSAFFLEEPYDEITVPKNLRLSFDLDFILKQFRDMADLMYKNPTLSTLYSITNPSRSKKQQLREQEEDEDI</sequence>
<dbReference type="InterPro" id="IPR043519">
    <property type="entry name" value="NT_sf"/>
</dbReference>
<gene>
    <name evidence="11" type="ORF">BOKJ2_LOCUS13438</name>
</gene>
<dbReference type="PANTHER" id="PTHR12271">
    <property type="entry name" value="POLY A POLYMERASE CID PAP -RELATED"/>
    <property type="match status" value="1"/>
</dbReference>
<evidence type="ECO:0000259" key="9">
    <source>
        <dbReference type="Pfam" id="PF03828"/>
    </source>
</evidence>
<name>A0A811LPM8_9BILA</name>
<evidence type="ECO:0000313" key="12">
    <source>
        <dbReference type="Proteomes" id="UP000614601"/>
    </source>
</evidence>
<dbReference type="Pfam" id="PF22600">
    <property type="entry name" value="MTPAP-like_central"/>
    <property type="match status" value="1"/>
</dbReference>
<protein>
    <recommendedName>
        <fullName evidence="13">PAP-associated domain-containing protein</fullName>
    </recommendedName>
</protein>
<comment type="caution">
    <text evidence="11">The sequence shown here is derived from an EMBL/GenBank/DDBJ whole genome shotgun (WGS) entry which is preliminary data.</text>
</comment>
<reference evidence="11" key="1">
    <citation type="submission" date="2020-09" db="EMBL/GenBank/DDBJ databases">
        <authorList>
            <person name="Kikuchi T."/>
        </authorList>
    </citation>
    <scope>NUCLEOTIDE SEQUENCE</scope>
    <source>
        <strain evidence="11">SH1</strain>
    </source>
</reference>
<accession>A0A811LPM8</accession>
<evidence type="ECO:0000256" key="7">
    <source>
        <dbReference type="ARBA" id="ARBA00022842"/>
    </source>
</evidence>